<proteinExistence type="predicted"/>
<dbReference type="AlphaFoldDB" id="A0A4Y7STK5"/>
<feature type="region of interest" description="Disordered" evidence="1">
    <location>
        <begin position="1"/>
        <end position="32"/>
    </location>
</feature>
<evidence type="ECO:0000313" key="2">
    <source>
        <dbReference type="EMBL" id="TEB24934.1"/>
    </source>
</evidence>
<protein>
    <submittedName>
        <fullName evidence="2">Uncharacterized protein</fullName>
    </submittedName>
</protein>
<keyword evidence="3" id="KW-1185">Reference proteome</keyword>
<dbReference type="Proteomes" id="UP000298030">
    <property type="component" value="Unassembled WGS sequence"/>
</dbReference>
<accession>A0A4Y7STK5</accession>
<dbReference type="EMBL" id="QPFP01000061">
    <property type="protein sequence ID" value="TEB24934.1"/>
    <property type="molecule type" value="Genomic_DNA"/>
</dbReference>
<evidence type="ECO:0000313" key="3">
    <source>
        <dbReference type="Proteomes" id="UP000298030"/>
    </source>
</evidence>
<organism evidence="2 3">
    <name type="scientific">Coprinellus micaceus</name>
    <name type="common">Glistening ink-cap mushroom</name>
    <name type="synonym">Coprinus micaceus</name>
    <dbReference type="NCBI Taxonomy" id="71717"/>
    <lineage>
        <taxon>Eukaryota</taxon>
        <taxon>Fungi</taxon>
        <taxon>Dikarya</taxon>
        <taxon>Basidiomycota</taxon>
        <taxon>Agaricomycotina</taxon>
        <taxon>Agaricomycetes</taxon>
        <taxon>Agaricomycetidae</taxon>
        <taxon>Agaricales</taxon>
        <taxon>Agaricineae</taxon>
        <taxon>Psathyrellaceae</taxon>
        <taxon>Coprinellus</taxon>
    </lineage>
</organism>
<name>A0A4Y7STK5_COPMI</name>
<evidence type="ECO:0000256" key="1">
    <source>
        <dbReference type="SAM" id="MobiDB-lite"/>
    </source>
</evidence>
<comment type="caution">
    <text evidence="2">The sequence shown here is derived from an EMBL/GenBank/DDBJ whole genome shotgun (WGS) entry which is preliminary data.</text>
</comment>
<reference evidence="2 3" key="1">
    <citation type="journal article" date="2019" name="Nat. Ecol. Evol.">
        <title>Megaphylogeny resolves global patterns of mushroom evolution.</title>
        <authorList>
            <person name="Varga T."/>
            <person name="Krizsan K."/>
            <person name="Foldi C."/>
            <person name="Dima B."/>
            <person name="Sanchez-Garcia M."/>
            <person name="Sanchez-Ramirez S."/>
            <person name="Szollosi G.J."/>
            <person name="Szarkandi J.G."/>
            <person name="Papp V."/>
            <person name="Albert L."/>
            <person name="Andreopoulos W."/>
            <person name="Angelini C."/>
            <person name="Antonin V."/>
            <person name="Barry K.W."/>
            <person name="Bougher N.L."/>
            <person name="Buchanan P."/>
            <person name="Buyck B."/>
            <person name="Bense V."/>
            <person name="Catcheside P."/>
            <person name="Chovatia M."/>
            <person name="Cooper J."/>
            <person name="Damon W."/>
            <person name="Desjardin D."/>
            <person name="Finy P."/>
            <person name="Geml J."/>
            <person name="Haridas S."/>
            <person name="Hughes K."/>
            <person name="Justo A."/>
            <person name="Karasinski D."/>
            <person name="Kautmanova I."/>
            <person name="Kiss B."/>
            <person name="Kocsube S."/>
            <person name="Kotiranta H."/>
            <person name="LaButti K.M."/>
            <person name="Lechner B.E."/>
            <person name="Liimatainen K."/>
            <person name="Lipzen A."/>
            <person name="Lukacs Z."/>
            <person name="Mihaltcheva S."/>
            <person name="Morgado L.N."/>
            <person name="Niskanen T."/>
            <person name="Noordeloos M.E."/>
            <person name="Ohm R.A."/>
            <person name="Ortiz-Santana B."/>
            <person name="Ovrebo C."/>
            <person name="Racz N."/>
            <person name="Riley R."/>
            <person name="Savchenko A."/>
            <person name="Shiryaev A."/>
            <person name="Soop K."/>
            <person name="Spirin V."/>
            <person name="Szebenyi C."/>
            <person name="Tomsovsky M."/>
            <person name="Tulloss R.E."/>
            <person name="Uehling J."/>
            <person name="Grigoriev I.V."/>
            <person name="Vagvolgyi C."/>
            <person name="Papp T."/>
            <person name="Martin F.M."/>
            <person name="Miettinen O."/>
            <person name="Hibbett D.S."/>
            <person name="Nagy L.G."/>
        </authorList>
    </citation>
    <scope>NUCLEOTIDE SEQUENCE [LARGE SCALE GENOMIC DNA]</scope>
    <source>
        <strain evidence="2 3">FP101781</strain>
    </source>
</reference>
<sequence length="54" mass="6548">MQNNKDRNIARNKGQSECKKQGCEETKEGESKNFKCKQDEYRRWYVCICWLDDI</sequence>
<gene>
    <name evidence="2" type="ORF">FA13DRAFT_1738751</name>
</gene>